<sequence length="85" mass="9473">MPSYNVSILGFELSFKTDARERRVESARELVEQRCNNMLKAGGKTLGKEKLLAYVALGLADDVLMSNQRLTDLETRVGALLTKID</sequence>
<evidence type="ECO:0000313" key="1">
    <source>
        <dbReference type="EMBL" id="EFL52722.1"/>
    </source>
</evidence>
<reference evidence="1 2" key="1">
    <citation type="submission" date="2010-08" db="EMBL/GenBank/DDBJ databases">
        <title>The draft genome of Desulfovibrio fructosovorans JJ.</title>
        <authorList>
            <consortium name="US DOE Joint Genome Institute (JGI-PGF)"/>
            <person name="Lucas S."/>
            <person name="Copeland A."/>
            <person name="Lapidus A."/>
            <person name="Cheng J.-F."/>
            <person name="Bruce D."/>
            <person name="Goodwin L."/>
            <person name="Pitluck S."/>
            <person name="Land M.L."/>
            <person name="Hauser L."/>
            <person name="Chang Y.-J."/>
            <person name="Jeffries C."/>
            <person name="Wall J.D."/>
            <person name="Stahl D.A."/>
            <person name="Arkin A.P."/>
            <person name="Dehal P."/>
            <person name="Stolyar S.M."/>
            <person name="Hazen T.C."/>
            <person name="Woyke T.J."/>
        </authorList>
    </citation>
    <scope>NUCLEOTIDE SEQUENCE [LARGE SCALE GENOMIC DNA]</scope>
    <source>
        <strain evidence="1 2">JJ</strain>
    </source>
</reference>
<dbReference type="EMBL" id="AECZ01000002">
    <property type="protein sequence ID" value="EFL52722.1"/>
    <property type="molecule type" value="Genomic_DNA"/>
</dbReference>
<gene>
    <name evidence="1" type="ORF">DesfrDRAFT_0352</name>
</gene>
<dbReference type="SUPFAM" id="SSF102829">
    <property type="entry name" value="Cell division protein ZapA-like"/>
    <property type="match status" value="1"/>
</dbReference>
<dbReference type="OrthoDB" id="5460484at2"/>
<dbReference type="STRING" id="596151.DesfrDRAFT_0352"/>
<dbReference type="Proteomes" id="UP000006250">
    <property type="component" value="Unassembled WGS sequence"/>
</dbReference>
<dbReference type="InterPro" id="IPR036192">
    <property type="entry name" value="Cell_div_ZapA-like_sf"/>
</dbReference>
<organism evidence="1 2">
    <name type="scientific">Solidesulfovibrio fructosivorans JJ]</name>
    <dbReference type="NCBI Taxonomy" id="596151"/>
    <lineage>
        <taxon>Bacteria</taxon>
        <taxon>Pseudomonadati</taxon>
        <taxon>Thermodesulfobacteriota</taxon>
        <taxon>Desulfovibrionia</taxon>
        <taxon>Desulfovibrionales</taxon>
        <taxon>Desulfovibrionaceae</taxon>
        <taxon>Solidesulfovibrio</taxon>
    </lineage>
</organism>
<comment type="caution">
    <text evidence="1">The sequence shown here is derived from an EMBL/GenBank/DDBJ whole genome shotgun (WGS) entry which is preliminary data.</text>
</comment>
<name>E1JRV3_SOLFR</name>
<dbReference type="Pfam" id="PF05164">
    <property type="entry name" value="ZapA"/>
    <property type="match status" value="1"/>
</dbReference>
<dbReference type="eggNOG" id="COG3027">
    <property type="taxonomic scope" value="Bacteria"/>
</dbReference>
<evidence type="ECO:0000313" key="2">
    <source>
        <dbReference type="Proteomes" id="UP000006250"/>
    </source>
</evidence>
<evidence type="ECO:0008006" key="3">
    <source>
        <dbReference type="Google" id="ProtNLM"/>
    </source>
</evidence>
<dbReference type="RefSeq" id="WP_005990519.1">
    <property type="nucleotide sequence ID" value="NZ_AECZ01000002.1"/>
</dbReference>
<accession>E1JRV3</accession>
<dbReference type="AlphaFoldDB" id="E1JRV3"/>
<keyword evidence="2" id="KW-1185">Reference proteome</keyword>
<proteinExistence type="predicted"/>
<protein>
    <recommendedName>
        <fullName evidence="3">Cell division protein ZapA</fullName>
    </recommendedName>
</protein>
<dbReference type="InterPro" id="IPR007838">
    <property type="entry name" value="Cell_div_ZapA-like"/>
</dbReference>